<evidence type="ECO:0000313" key="2">
    <source>
        <dbReference type="Proteomes" id="UP000558192"/>
    </source>
</evidence>
<organism evidence="1 2">
    <name type="scientific">Sphingomonas kaistensis</name>
    <dbReference type="NCBI Taxonomy" id="298708"/>
    <lineage>
        <taxon>Bacteria</taxon>
        <taxon>Pseudomonadati</taxon>
        <taxon>Pseudomonadota</taxon>
        <taxon>Alphaproteobacteria</taxon>
        <taxon>Sphingomonadales</taxon>
        <taxon>Sphingomonadaceae</taxon>
        <taxon>Sphingomonas</taxon>
    </lineage>
</organism>
<gene>
    <name evidence="1" type="ORF">GGQ97_001536</name>
</gene>
<dbReference type="AlphaFoldDB" id="A0A7X5Y5U0"/>
<protein>
    <recommendedName>
        <fullName evidence="3">Helix-turn-helix domain-containing protein</fullName>
    </recommendedName>
</protein>
<evidence type="ECO:0008006" key="3">
    <source>
        <dbReference type="Google" id="ProtNLM"/>
    </source>
</evidence>
<accession>A0A7X5Y5U0</accession>
<name>A0A7X5Y5U0_9SPHN</name>
<comment type="caution">
    <text evidence="1">The sequence shown here is derived from an EMBL/GenBank/DDBJ whole genome shotgun (WGS) entry which is preliminary data.</text>
</comment>
<proteinExistence type="predicted"/>
<dbReference type="RefSeq" id="WP_168068492.1">
    <property type="nucleotide sequence ID" value="NZ_JAATJC010000001.1"/>
</dbReference>
<sequence>MKKKFENPVVEDRLDPLAMTVEQAARAANTSRSELYNVLGRGLEGGLEGKKLGRRTLILTEDLRRYLRSLPSYRSSKAQMD</sequence>
<dbReference type="Proteomes" id="UP000558192">
    <property type="component" value="Unassembled WGS sequence"/>
</dbReference>
<evidence type="ECO:0000313" key="1">
    <source>
        <dbReference type="EMBL" id="NJC05743.1"/>
    </source>
</evidence>
<keyword evidence="2" id="KW-1185">Reference proteome</keyword>
<reference evidence="1 2" key="1">
    <citation type="submission" date="2020-03" db="EMBL/GenBank/DDBJ databases">
        <title>Genomic Encyclopedia of Type Strains, Phase IV (KMG-IV): sequencing the most valuable type-strain genomes for metagenomic binning, comparative biology and taxonomic classification.</title>
        <authorList>
            <person name="Goeker M."/>
        </authorList>
    </citation>
    <scope>NUCLEOTIDE SEQUENCE [LARGE SCALE GENOMIC DNA]</scope>
    <source>
        <strain evidence="1 2">DSM 16846</strain>
    </source>
</reference>
<dbReference type="EMBL" id="JAATJC010000001">
    <property type="protein sequence ID" value="NJC05743.1"/>
    <property type="molecule type" value="Genomic_DNA"/>
</dbReference>